<evidence type="ECO:0000256" key="10">
    <source>
        <dbReference type="ARBA" id="ARBA00023264"/>
    </source>
</evidence>
<dbReference type="EC" id="2.7.1.107" evidence="4"/>
<gene>
    <name evidence="13" type="ORF">H6A13_04640</name>
</gene>
<name>A0A938X3L8_9CLOT</name>
<evidence type="ECO:0000256" key="4">
    <source>
        <dbReference type="ARBA" id="ARBA00012133"/>
    </source>
</evidence>
<keyword evidence="11" id="KW-0472">Membrane</keyword>
<dbReference type="InterPro" id="IPR016064">
    <property type="entry name" value="NAD/diacylglycerol_kinase_sf"/>
</dbReference>
<comment type="cofactor">
    <cofactor evidence="1">
        <name>Mg(2+)</name>
        <dbReference type="ChEBI" id="CHEBI:18420"/>
    </cofactor>
</comment>
<keyword evidence="9" id="KW-0444">Lipid biosynthesis</keyword>
<comment type="caution">
    <text evidence="13">The sequence shown here is derived from an EMBL/GenBank/DDBJ whole genome shotgun (WGS) entry which is preliminary data.</text>
</comment>
<accession>A0A938X3L8</accession>
<evidence type="ECO:0000256" key="1">
    <source>
        <dbReference type="ARBA" id="ARBA00001946"/>
    </source>
</evidence>
<dbReference type="InterPro" id="IPR005218">
    <property type="entry name" value="Diacylglycerol/lipid_kinase"/>
</dbReference>
<evidence type="ECO:0000256" key="3">
    <source>
        <dbReference type="ARBA" id="ARBA00009280"/>
    </source>
</evidence>
<dbReference type="Gene3D" id="2.60.200.40">
    <property type="match status" value="1"/>
</dbReference>
<dbReference type="GO" id="GO:0007200">
    <property type="term" value="P:phospholipase C-activating G protein-coupled receptor signaling pathway"/>
    <property type="evidence" value="ECO:0007669"/>
    <property type="project" value="InterPro"/>
</dbReference>
<dbReference type="PROSITE" id="PS50146">
    <property type="entry name" value="DAGK"/>
    <property type="match status" value="1"/>
</dbReference>
<evidence type="ECO:0000313" key="14">
    <source>
        <dbReference type="Proteomes" id="UP000713880"/>
    </source>
</evidence>
<keyword evidence="7 13" id="KW-0418">Kinase</keyword>
<keyword evidence="11" id="KW-1133">Transmembrane helix</keyword>
<reference evidence="13" key="1">
    <citation type="submission" date="2020-08" db="EMBL/GenBank/DDBJ databases">
        <authorList>
            <person name="Cejkova D."/>
            <person name="Kubasova T."/>
            <person name="Jahodarova E."/>
            <person name="Rychlik I."/>
        </authorList>
    </citation>
    <scope>NUCLEOTIDE SEQUENCE</scope>
    <source>
        <strain evidence="13">An420c</strain>
    </source>
</reference>
<dbReference type="SUPFAM" id="SSF111331">
    <property type="entry name" value="NAD kinase/diacylglycerol kinase-like"/>
    <property type="match status" value="1"/>
</dbReference>
<keyword evidence="8" id="KW-0067">ATP-binding</keyword>
<comment type="similarity">
    <text evidence="3">Belongs to the eukaryotic diacylglycerol kinase family.</text>
</comment>
<dbReference type="SMART" id="SM00045">
    <property type="entry name" value="DAGKa"/>
    <property type="match status" value="1"/>
</dbReference>
<keyword evidence="6" id="KW-0547">Nucleotide-binding</keyword>
<sequence>MYHFIVNPAARSGLGKETWRELRPLLDQKELPYQVHFTRYQTHATKIAKEITSDGARHTLIVLGGDGTVNEVLNGICHLSQTELGYLPLGSGNDLASGLGLPADPKEALEKILTAPVRPVDIGCIRYNGQSRRFIVSAGLGFDAAVCHQVMVSKLKAIFNLLHLGKLTYAGVALQLLFFLRPGKMTILLDGRKKLALSKVYFAAAMNLPFEGGGFRFCPKADCEDGTLNIIAVAGLPKLVLLLLLPTAFFGLHTHFPGIYTLTCKSAEFISQEELPVHTDGEPVLRQKRIKVCLEKEKLLMKFINK</sequence>
<dbReference type="InterPro" id="IPR045540">
    <property type="entry name" value="YegS/DAGK_C"/>
</dbReference>
<keyword evidence="5" id="KW-0808">Transferase</keyword>
<dbReference type="InterPro" id="IPR017438">
    <property type="entry name" value="ATP-NAD_kinase_N"/>
</dbReference>
<dbReference type="Proteomes" id="UP000713880">
    <property type="component" value="Unassembled WGS sequence"/>
</dbReference>
<dbReference type="PANTHER" id="PTHR12358:SF54">
    <property type="entry name" value="SPHINGOSINE KINASE RELATED PROTEIN"/>
    <property type="match status" value="1"/>
</dbReference>
<evidence type="ECO:0000256" key="5">
    <source>
        <dbReference type="ARBA" id="ARBA00022679"/>
    </source>
</evidence>
<proteinExistence type="inferred from homology"/>
<evidence type="ECO:0000259" key="12">
    <source>
        <dbReference type="PROSITE" id="PS50146"/>
    </source>
</evidence>
<dbReference type="AlphaFoldDB" id="A0A938X3L8"/>
<evidence type="ECO:0000256" key="9">
    <source>
        <dbReference type="ARBA" id="ARBA00023209"/>
    </source>
</evidence>
<keyword evidence="9" id="KW-0594">Phospholipid biosynthesis</keyword>
<dbReference type="Gene3D" id="3.40.50.10330">
    <property type="entry name" value="Probable inorganic polyphosphate/atp-NAD kinase, domain 1"/>
    <property type="match status" value="1"/>
</dbReference>
<reference evidence="13" key="2">
    <citation type="journal article" date="2021" name="Sci. Rep.">
        <title>The distribution of antibiotic resistance genes in chicken gut microbiota commensals.</title>
        <authorList>
            <person name="Juricova H."/>
            <person name="Matiasovicova J."/>
            <person name="Kubasova T."/>
            <person name="Cejkova D."/>
            <person name="Rychlik I."/>
        </authorList>
    </citation>
    <scope>NUCLEOTIDE SEQUENCE</scope>
    <source>
        <strain evidence="13">An420c</strain>
    </source>
</reference>
<dbReference type="InterPro" id="IPR001206">
    <property type="entry name" value="Diacylglycerol_kinase_cat_dom"/>
</dbReference>
<dbReference type="GO" id="GO:0005524">
    <property type="term" value="F:ATP binding"/>
    <property type="evidence" value="ECO:0007669"/>
    <property type="project" value="UniProtKB-KW"/>
</dbReference>
<dbReference type="EMBL" id="JACJLV010000010">
    <property type="protein sequence ID" value="MBM6826398.1"/>
    <property type="molecule type" value="Genomic_DNA"/>
</dbReference>
<evidence type="ECO:0000256" key="6">
    <source>
        <dbReference type="ARBA" id="ARBA00022741"/>
    </source>
</evidence>
<dbReference type="GO" id="GO:0004143">
    <property type="term" value="F:ATP-dependent diacylglycerol kinase activity"/>
    <property type="evidence" value="ECO:0007669"/>
    <property type="project" value="UniProtKB-EC"/>
</dbReference>
<comment type="similarity">
    <text evidence="2">Belongs to the diacylglycerol/lipid kinase family.</text>
</comment>
<evidence type="ECO:0000256" key="2">
    <source>
        <dbReference type="ARBA" id="ARBA00005983"/>
    </source>
</evidence>
<feature type="transmembrane region" description="Helical" evidence="11">
    <location>
        <begin position="157"/>
        <end position="180"/>
    </location>
</feature>
<evidence type="ECO:0000256" key="7">
    <source>
        <dbReference type="ARBA" id="ARBA00022777"/>
    </source>
</evidence>
<dbReference type="InterPro" id="IPR050187">
    <property type="entry name" value="Lipid_Phosphate_FormReg"/>
</dbReference>
<dbReference type="PANTHER" id="PTHR12358">
    <property type="entry name" value="SPHINGOSINE KINASE"/>
    <property type="match status" value="1"/>
</dbReference>
<evidence type="ECO:0000256" key="8">
    <source>
        <dbReference type="ARBA" id="ARBA00022840"/>
    </source>
</evidence>
<keyword evidence="14" id="KW-1185">Reference proteome</keyword>
<dbReference type="SMART" id="SM00046">
    <property type="entry name" value="DAGKc"/>
    <property type="match status" value="1"/>
</dbReference>
<evidence type="ECO:0000256" key="11">
    <source>
        <dbReference type="SAM" id="Phobius"/>
    </source>
</evidence>
<dbReference type="NCBIfam" id="TIGR00147">
    <property type="entry name" value="YegS/Rv2252/BmrU family lipid kinase"/>
    <property type="match status" value="1"/>
</dbReference>
<dbReference type="RefSeq" id="WP_204908446.1">
    <property type="nucleotide sequence ID" value="NZ_JACJLV010000010.1"/>
</dbReference>
<keyword evidence="10" id="KW-1208">Phospholipid metabolism</keyword>
<protein>
    <recommendedName>
        <fullName evidence="4">diacylglycerol kinase (ATP)</fullName>
        <ecNumber evidence="4">2.7.1.107</ecNumber>
    </recommendedName>
</protein>
<evidence type="ECO:0000313" key="13">
    <source>
        <dbReference type="EMBL" id="MBM6826398.1"/>
    </source>
</evidence>
<dbReference type="Pfam" id="PF19279">
    <property type="entry name" value="YegS_C"/>
    <property type="match status" value="1"/>
</dbReference>
<feature type="domain" description="DAGKc" evidence="12">
    <location>
        <begin position="1"/>
        <end position="129"/>
    </location>
</feature>
<organism evidence="13 14">
    <name type="scientific">Mordavella massiliensis</name>
    <dbReference type="NCBI Taxonomy" id="1871024"/>
    <lineage>
        <taxon>Bacteria</taxon>
        <taxon>Bacillati</taxon>
        <taxon>Bacillota</taxon>
        <taxon>Clostridia</taxon>
        <taxon>Eubacteriales</taxon>
        <taxon>Clostridiaceae</taxon>
        <taxon>Mordavella</taxon>
    </lineage>
</organism>
<keyword evidence="11" id="KW-0812">Transmembrane</keyword>
<dbReference type="Pfam" id="PF00781">
    <property type="entry name" value="DAGK_cat"/>
    <property type="match status" value="1"/>
</dbReference>
<dbReference type="InterPro" id="IPR000756">
    <property type="entry name" value="Diacylglycerol_kin_accessory"/>
</dbReference>
<dbReference type="GO" id="GO:0008654">
    <property type="term" value="P:phospholipid biosynthetic process"/>
    <property type="evidence" value="ECO:0007669"/>
    <property type="project" value="UniProtKB-KW"/>
</dbReference>
<feature type="transmembrane region" description="Helical" evidence="11">
    <location>
        <begin position="229"/>
        <end position="252"/>
    </location>
</feature>
<keyword evidence="9" id="KW-0443">Lipid metabolism</keyword>